<proteinExistence type="inferred from homology"/>
<dbReference type="InParanoid" id="A0A1Y2FY70"/>
<protein>
    <submittedName>
        <fullName evidence="4">Short-chain dehydrogenase/reductase SDR</fullName>
    </submittedName>
</protein>
<dbReference type="PANTHER" id="PTHR43669">
    <property type="entry name" value="5-KETO-D-GLUCONATE 5-REDUCTASE"/>
    <property type="match status" value="1"/>
</dbReference>
<name>A0A1Y2FY70_9BASI</name>
<organism evidence="4 5">
    <name type="scientific">Leucosporidium creatinivorum</name>
    <dbReference type="NCBI Taxonomy" id="106004"/>
    <lineage>
        <taxon>Eukaryota</taxon>
        <taxon>Fungi</taxon>
        <taxon>Dikarya</taxon>
        <taxon>Basidiomycota</taxon>
        <taxon>Pucciniomycotina</taxon>
        <taxon>Microbotryomycetes</taxon>
        <taxon>Leucosporidiales</taxon>
        <taxon>Leucosporidium</taxon>
    </lineage>
</organism>
<dbReference type="Pfam" id="PF00106">
    <property type="entry name" value="adh_short"/>
    <property type="match status" value="1"/>
</dbReference>
<evidence type="ECO:0000256" key="2">
    <source>
        <dbReference type="ARBA" id="ARBA00023002"/>
    </source>
</evidence>
<reference evidence="4 5" key="1">
    <citation type="submission" date="2016-07" db="EMBL/GenBank/DDBJ databases">
        <title>Pervasive Adenine N6-methylation of Active Genes in Fungi.</title>
        <authorList>
            <consortium name="DOE Joint Genome Institute"/>
            <person name="Mondo S.J."/>
            <person name="Dannebaum R.O."/>
            <person name="Kuo R.C."/>
            <person name="Labutti K."/>
            <person name="Haridas S."/>
            <person name="Kuo A."/>
            <person name="Salamov A."/>
            <person name="Ahrendt S.R."/>
            <person name="Lipzen A."/>
            <person name="Sullivan W."/>
            <person name="Andreopoulos W.B."/>
            <person name="Clum A."/>
            <person name="Lindquist E."/>
            <person name="Daum C."/>
            <person name="Ramamoorthy G.K."/>
            <person name="Gryganskyi A."/>
            <person name="Culley D."/>
            <person name="Magnuson J.K."/>
            <person name="James T.Y."/>
            <person name="O'Malley M.A."/>
            <person name="Stajich J.E."/>
            <person name="Spatafora J.W."/>
            <person name="Visel A."/>
            <person name="Grigoriev I.V."/>
        </authorList>
    </citation>
    <scope>NUCLEOTIDE SEQUENCE [LARGE SCALE GENOMIC DNA]</scope>
    <source>
        <strain evidence="4 5">62-1032</strain>
    </source>
</reference>
<dbReference type="GO" id="GO:0016491">
    <property type="term" value="F:oxidoreductase activity"/>
    <property type="evidence" value="ECO:0007669"/>
    <property type="project" value="UniProtKB-KW"/>
</dbReference>
<gene>
    <name evidence="4" type="ORF">BCR35DRAFT_320658</name>
</gene>
<comment type="similarity">
    <text evidence="1 3">Belongs to the short-chain dehydrogenases/reductases (SDR) family.</text>
</comment>
<dbReference type="Gene3D" id="3.40.50.720">
    <property type="entry name" value="NAD(P)-binding Rossmann-like Domain"/>
    <property type="match status" value="1"/>
</dbReference>
<comment type="caution">
    <text evidence="4">The sequence shown here is derived from an EMBL/GenBank/DDBJ whole genome shotgun (WGS) entry which is preliminary data.</text>
</comment>
<evidence type="ECO:0000313" key="5">
    <source>
        <dbReference type="Proteomes" id="UP000193467"/>
    </source>
</evidence>
<keyword evidence="5" id="KW-1185">Reference proteome</keyword>
<evidence type="ECO:0000256" key="3">
    <source>
        <dbReference type="RuleBase" id="RU000363"/>
    </source>
</evidence>
<keyword evidence="2" id="KW-0560">Oxidoreductase</keyword>
<dbReference type="PANTHER" id="PTHR43669:SF3">
    <property type="entry name" value="ALCOHOL DEHYDROGENASE, PUTATIVE (AFU_ORTHOLOGUE AFUA_3G03445)-RELATED"/>
    <property type="match status" value="1"/>
</dbReference>
<dbReference type="InterPro" id="IPR002347">
    <property type="entry name" value="SDR_fam"/>
</dbReference>
<dbReference type="STRING" id="106004.A0A1Y2FY70"/>
<sequence length="258" mass="27339">MSLEFVKPGIAVVTGGSSGVGRACSIALAHAGWQVVVSGRRQDQLEETIRLAKEGKSDIREMRAVAGDLSDPKDVEALFAVVEKEFGRLDLLFNNAGRGTPDVPIDEISLADFNSIVAINLTAPFLCTQQAVRIMRAQSPQGGRIINNGSISAYTPRPNSAPYTLTKHAIAGLTKSTALDGRAWNIACSEIDIGNAESSMASKDGPGKTQASGHLLKEPVMPVAYVAHTLVHMASFPLDVNILNQTIMATAMPFVGRG</sequence>
<dbReference type="PRINTS" id="PR00080">
    <property type="entry name" value="SDRFAMILY"/>
</dbReference>
<dbReference type="Proteomes" id="UP000193467">
    <property type="component" value="Unassembled WGS sequence"/>
</dbReference>
<dbReference type="AlphaFoldDB" id="A0A1Y2FY70"/>
<dbReference type="EMBL" id="MCGR01000007">
    <property type="protein sequence ID" value="ORY89012.1"/>
    <property type="molecule type" value="Genomic_DNA"/>
</dbReference>
<dbReference type="SUPFAM" id="SSF51735">
    <property type="entry name" value="NAD(P)-binding Rossmann-fold domains"/>
    <property type="match status" value="1"/>
</dbReference>
<evidence type="ECO:0000256" key="1">
    <source>
        <dbReference type="ARBA" id="ARBA00006484"/>
    </source>
</evidence>
<dbReference type="InterPro" id="IPR036291">
    <property type="entry name" value="NAD(P)-bd_dom_sf"/>
</dbReference>
<evidence type="ECO:0000313" key="4">
    <source>
        <dbReference type="EMBL" id="ORY89012.1"/>
    </source>
</evidence>
<dbReference type="PRINTS" id="PR00081">
    <property type="entry name" value="GDHRDH"/>
</dbReference>
<dbReference type="OrthoDB" id="1933717at2759"/>
<accession>A0A1Y2FY70</accession>
<dbReference type="CDD" id="cd05233">
    <property type="entry name" value="SDR_c"/>
    <property type="match status" value="1"/>
</dbReference>